<feature type="domain" description="C2" evidence="9">
    <location>
        <begin position="687"/>
        <end position="810"/>
    </location>
</feature>
<dbReference type="Gene3D" id="2.20.70.10">
    <property type="match status" value="1"/>
</dbReference>
<evidence type="ECO:0000259" key="9">
    <source>
        <dbReference type="PROSITE" id="PS50004"/>
    </source>
</evidence>
<dbReference type="GO" id="GO:0019900">
    <property type="term" value="F:kinase binding"/>
    <property type="evidence" value="ECO:0007669"/>
    <property type="project" value="TreeGrafter"/>
</dbReference>
<dbReference type="PROSITE" id="PS50004">
    <property type="entry name" value="C2"/>
    <property type="match status" value="1"/>
</dbReference>
<organism evidence="11 12">
    <name type="scientific">Crotalus adamanteus</name>
    <name type="common">Eastern diamondback rattlesnake</name>
    <dbReference type="NCBI Taxonomy" id="8729"/>
    <lineage>
        <taxon>Eukaryota</taxon>
        <taxon>Metazoa</taxon>
        <taxon>Chordata</taxon>
        <taxon>Craniata</taxon>
        <taxon>Vertebrata</taxon>
        <taxon>Euteleostomi</taxon>
        <taxon>Lepidosauria</taxon>
        <taxon>Squamata</taxon>
        <taxon>Bifurcata</taxon>
        <taxon>Unidentata</taxon>
        <taxon>Episquamata</taxon>
        <taxon>Toxicofera</taxon>
        <taxon>Serpentes</taxon>
        <taxon>Colubroidea</taxon>
        <taxon>Viperidae</taxon>
        <taxon>Crotalinae</taxon>
        <taxon>Crotalus</taxon>
    </lineage>
</organism>
<comment type="caution">
    <text evidence="11">The sequence shown here is derived from an EMBL/GenBank/DDBJ whole genome shotgun (WGS) entry which is preliminary data.</text>
</comment>
<feature type="domain" description="WW" evidence="10">
    <location>
        <begin position="142"/>
        <end position="175"/>
    </location>
</feature>
<dbReference type="CDD" id="cd00201">
    <property type="entry name" value="WW"/>
    <property type="match status" value="1"/>
</dbReference>
<keyword evidence="2" id="KW-0963">Cytoplasm</keyword>
<dbReference type="InterPro" id="IPR037771">
    <property type="entry name" value="C2_WWC"/>
</dbReference>
<dbReference type="Proteomes" id="UP001474421">
    <property type="component" value="Unassembled WGS sequence"/>
</dbReference>
<feature type="region of interest" description="Disordered" evidence="8">
    <location>
        <begin position="1"/>
        <end position="28"/>
    </location>
</feature>
<dbReference type="PANTHER" id="PTHR14791:SF22">
    <property type="entry name" value="PROTEIN KIBRA"/>
    <property type="match status" value="1"/>
</dbReference>
<dbReference type="GO" id="GO:0006355">
    <property type="term" value="P:regulation of DNA-templated transcription"/>
    <property type="evidence" value="ECO:0007669"/>
    <property type="project" value="TreeGrafter"/>
</dbReference>
<dbReference type="InterPro" id="IPR001202">
    <property type="entry name" value="WW_dom"/>
</dbReference>
<keyword evidence="5 7" id="KW-0175">Coiled coil</keyword>
<dbReference type="InterPro" id="IPR035892">
    <property type="entry name" value="C2_domain_sf"/>
</dbReference>
<dbReference type="Pfam" id="PF00168">
    <property type="entry name" value="C2"/>
    <property type="match status" value="1"/>
</dbReference>
<evidence type="ECO:0000259" key="10">
    <source>
        <dbReference type="PROSITE" id="PS50020"/>
    </source>
</evidence>
<evidence type="ECO:0000256" key="7">
    <source>
        <dbReference type="SAM" id="Coils"/>
    </source>
</evidence>
<protein>
    <submittedName>
        <fullName evidence="11">WW and C2 domain containing 1</fullName>
    </submittedName>
</protein>
<comment type="subcellular location">
    <subcellularLocation>
        <location evidence="1">Cytoplasm</location>
    </subcellularLocation>
</comment>
<dbReference type="GO" id="GO:0005737">
    <property type="term" value="C:cytoplasm"/>
    <property type="evidence" value="ECO:0007669"/>
    <property type="project" value="UniProtKB-SubCell"/>
</dbReference>
<evidence type="ECO:0000256" key="3">
    <source>
        <dbReference type="ARBA" id="ARBA00022737"/>
    </source>
</evidence>
<dbReference type="EMBL" id="JAOTOJ010000002">
    <property type="protein sequence ID" value="KAK9406676.1"/>
    <property type="molecule type" value="Genomic_DNA"/>
</dbReference>
<evidence type="ECO:0000256" key="5">
    <source>
        <dbReference type="ARBA" id="ARBA00023054"/>
    </source>
</evidence>
<keyword evidence="3" id="KW-0677">Repeat</keyword>
<dbReference type="GO" id="GO:0035330">
    <property type="term" value="P:regulation of hippo signaling"/>
    <property type="evidence" value="ECO:0007669"/>
    <property type="project" value="TreeGrafter"/>
</dbReference>
<dbReference type="GO" id="GO:0060090">
    <property type="term" value="F:molecular adaptor activity"/>
    <property type="evidence" value="ECO:0007669"/>
    <property type="project" value="TreeGrafter"/>
</dbReference>
<feature type="compositionally biased region" description="Acidic residues" evidence="8">
    <location>
        <begin position="879"/>
        <end position="896"/>
    </location>
</feature>
<feature type="coiled-coil region" evidence="7">
    <location>
        <begin position="196"/>
        <end position="223"/>
    </location>
</feature>
<sequence length="1147" mass="129579">MEESEATTERERRGKRRGGCDVGTQGRDAREWMALSPIRLALVVKSGSQGHPGDSKGSASADSALTEPSQALSLGTVTGHIPSFLVLKIVPLSPKSHQPVNLQRSYLSEEVEEQEAKSSRKVLDPEQRLYTKPLTFADCISDELPLGWEEACDPQVGIYYIDHNTKSTQIEDPRVQWRQEQEHMLKDYLVLAQEALTAQKEVYQVKQQRLELAQQEYKQLHDVWERKLGSQTSLASSSSSSSKYDPEILKAEIATTKSRVNKLKREVAHMRQELQYKEHGFQTLKKIDMKMSDTQGGYKLDEAQAILNEMKAIKKAITSGEQEKRDLIESLARLKANFVAIKRSHSDLWTNSTSLGSSHCSLPRTYLDAGSQTDVSGNFFVSCNNHLAEKVRVRLQYEDAKRRIANLKIQLAKLDSEAWPGVLDSERDRLMLINEKEELLKEMRFISPRKWTQTDIEKLEMKRKRLEEDLQTARDTQSKALTERLKLSSKRNQLAHELEETTRLVAVLHLQLKNLSSSMLSLSSGSSHGSLASSRGSLVASSQDSSTSASFTDLFNEQFEQLESEYQNKMDLLLLERTTVTDPFFVGDAFASHADFEDTEINSGLAELALNSVGGKKYRTEDSRTGVKHLDQAVNMIEGSVLKVACVSAAVSDESVAGDSGVYEASVQRPCTSESVTFESDDVDAPVTAKVQVSMKYDDKNKQFAVFIAQLNNVPTLLPQQDQKVSVRVAVLPSSESTSCLFRTRLMDASDNLIYNELFCVTIPHSVLRQKTLRIDVCTLDNFHLEECLGGAQISLAEIYRSGERSLRWYNLLSYKYLQRHSCENKQEDICSELLCTDKMDSVSALLEQTVVELEAVEKKLGESILLTDETWQYKGDAEQDGNSETENGETEAEEEFYGRRTVWATEENLLPLLQAESATIKVDKETNTDSLKQSSLVVRPKDKRTPNPLQTPFVRGSTIIRSKTFSPGPQSQYVCRLNRSDSDSSTLSKKPPFVRNAVERRSVRMKRSSVKTLGPERLIRTSLDLELDLQASKTWHSQLLQEISVLKQLKEQLEQAQSQGEKELPRCIDENEQFRMLMRLVEKKTVKAGCKYEQKADKMMREAAKDVHRLRGQTQKEPLEVQSFREKMAFFTRPRINIPALSADDV</sequence>
<evidence type="ECO:0000313" key="12">
    <source>
        <dbReference type="Proteomes" id="UP001474421"/>
    </source>
</evidence>
<evidence type="ECO:0000256" key="2">
    <source>
        <dbReference type="ARBA" id="ARBA00022490"/>
    </source>
</evidence>
<dbReference type="CDD" id="cd08680">
    <property type="entry name" value="C2_Kibra"/>
    <property type="match status" value="1"/>
</dbReference>
<dbReference type="SUPFAM" id="SSF49562">
    <property type="entry name" value="C2 domain (Calcium/lipid-binding domain, CaLB)"/>
    <property type="match status" value="1"/>
</dbReference>
<evidence type="ECO:0000256" key="1">
    <source>
        <dbReference type="ARBA" id="ARBA00004496"/>
    </source>
</evidence>
<dbReference type="Gene3D" id="2.60.40.150">
    <property type="entry name" value="C2 domain"/>
    <property type="match status" value="1"/>
</dbReference>
<dbReference type="InterPro" id="IPR036020">
    <property type="entry name" value="WW_dom_sf"/>
</dbReference>
<dbReference type="InterPro" id="IPR051105">
    <property type="entry name" value="WWC/KIBRA_Hippo_Reg"/>
</dbReference>
<name>A0AAW1BXQ2_CROAD</name>
<dbReference type="Pfam" id="PF00397">
    <property type="entry name" value="WW"/>
    <property type="match status" value="1"/>
</dbReference>
<feature type="coiled-coil region" evidence="7">
    <location>
        <begin position="449"/>
        <end position="483"/>
    </location>
</feature>
<feature type="region of interest" description="Disordered" evidence="8">
    <location>
        <begin position="876"/>
        <end position="896"/>
    </location>
</feature>
<keyword evidence="12" id="KW-1185">Reference proteome</keyword>
<dbReference type="GO" id="GO:0016477">
    <property type="term" value="P:cell migration"/>
    <property type="evidence" value="ECO:0007669"/>
    <property type="project" value="TreeGrafter"/>
</dbReference>
<dbReference type="SUPFAM" id="SSF51045">
    <property type="entry name" value="WW domain"/>
    <property type="match status" value="1"/>
</dbReference>
<dbReference type="InterPro" id="IPR000008">
    <property type="entry name" value="C2_dom"/>
</dbReference>
<proteinExistence type="predicted"/>
<dbReference type="PROSITE" id="PS50020">
    <property type="entry name" value="WW_DOMAIN_2"/>
    <property type="match status" value="1"/>
</dbReference>
<dbReference type="GO" id="GO:0046621">
    <property type="term" value="P:negative regulation of organ growth"/>
    <property type="evidence" value="ECO:0007669"/>
    <property type="project" value="TreeGrafter"/>
</dbReference>
<feature type="coiled-coil region" evidence="7">
    <location>
        <begin position="1037"/>
        <end position="1064"/>
    </location>
</feature>
<evidence type="ECO:0000256" key="6">
    <source>
        <dbReference type="ARBA" id="ARBA00023163"/>
    </source>
</evidence>
<evidence type="ECO:0000256" key="8">
    <source>
        <dbReference type="SAM" id="MobiDB-lite"/>
    </source>
</evidence>
<dbReference type="SMART" id="SM00456">
    <property type="entry name" value="WW"/>
    <property type="match status" value="1"/>
</dbReference>
<dbReference type="AlphaFoldDB" id="A0AAW1BXQ2"/>
<evidence type="ECO:0000256" key="4">
    <source>
        <dbReference type="ARBA" id="ARBA00023015"/>
    </source>
</evidence>
<dbReference type="PANTHER" id="PTHR14791">
    <property type="entry name" value="BOMB/KIRA PROTEINS"/>
    <property type="match status" value="1"/>
</dbReference>
<reference evidence="11 12" key="1">
    <citation type="journal article" date="2024" name="Proc. Natl. Acad. Sci. U.S.A.">
        <title>The genetic regulatory architecture and epigenomic basis for age-related changes in rattlesnake venom.</title>
        <authorList>
            <person name="Hogan M.P."/>
            <person name="Holding M.L."/>
            <person name="Nystrom G.S."/>
            <person name="Colston T.J."/>
            <person name="Bartlett D.A."/>
            <person name="Mason A.J."/>
            <person name="Ellsworth S.A."/>
            <person name="Rautsaw R.M."/>
            <person name="Lawrence K.C."/>
            <person name="Strickland J.L."/>
            <person name="He B."/>
            <person name="Fraser P."/>
            <person name="Margres M.J."/>
            <person name="Gilbert D.M."/>
            <person name="Gibbs H.L."/>
            <person name="Parkinson C.L."/>
            <person name="Rokyta D.R."/>
        </authorList>
    </citation>
    <scope>NUCLEOTIDE SEQUENCE [LARGE SCALE GENOMIC DNA]</scope>
    <source>
        <strain evidence="11">DRR0105</strain>
    </source>
</reference>
<keyword evidence="6" id="KW-0804">Transcription</keyword>
<keyword evidence="4" id="KW-0805">Transcription regulation</keyword>
<feature type="coiled-coil region" evidence="7">
    <location>
        <begin position="390"/>
        <end position="417"/>
    </location>
</feature>
<accession>A0AAW1BXQ2</accession>
<gene>
    <name evidence="11" type="ORF">NXF25_005450</name>
</gene>
<dbReference type="FunFam" id="2.20.70.10:FF:000001">
    <property type="entry name" value="Membrane-associated guanylate kinase, WW and PDZ domain-containing protein 1"/>
    <property type="match status" value="1"/>
</dbReference>
<evidence type="ECO:0000313" key="11">
    <source>
        <dbReference type="EMBL" id="KAK9406676.1"/>
    </source>
</evidence>
<dbReference type="Pfam" id="PF25802">
    <property type="entry name" value="WWC1"/>
    <property type="match status" value="1"/>
</dbReference>
<dbReference type="InterPro" id="IPR057747">
    <property type="entry name" value="WWC1_hairpin"/>
</dbReference>